<gene>
    <name evidence="1" type="primary">Acey_s0067.g45</name>
    <name evidence="1" type="ORF">Y032_0067g45</name>
</gene>
<organism evidence="1 2">
    <name type="scientific">Ancylostoma ceylanicum</name>
    <dbReference type="NCBI Taxonomy" id="53326"/>
    <lineage>
        <taxon>Eukaryota</taxon>
        <taxon>Metazoa</taxon>
        <taxon>Ecdysozoa</taxon>
        <taxon>Nematoda</taxon>
        <taxon>Chromadorea</taxon>
        <taxon>Rhabditida</taxon>
        <taxon>Rhabditina</taxon>
        <taxon>Rhabditomorpha</taxon>
        <taxon>Strongyloidea</taxon>
        <taxon>Ancylostomatidae</taxon>
        <taxon>Ancylostomatinae</taxon>
        <taxon>Ancylostoma</taxon>
    </lineage>
</organism>
<dbReference type="Proteomes" id="UP000024635">
    <property type="component" value="Unassembled WGS sequence"/>
</dbReference>
<name>A0A016U0Q2_9BILA</name>
<evidence type="ECO:0000313" key="2">
    <source>
        <dbReference type="Proteomes" id="UP000024635"/>
    </source>
</evidence>
<comment type="caution">
    <text evidence="1">The sequence shown here is derived from an EMBL/GenBank/DDBJ whole genome shotgun (WGS) entry which is preliminary data.</text>
</comment>
<evidence type="ECO:0000313" key="1">
    <source>
        <dbReference type="EMBL" id="EYC08203.1"/>
    </source>
</evidence>
<sequence>MFITTKRTKLFSEPVGPDLFGRKLVARNTTERRNHGNEATIAGLVARNARKVIDDCMPCRLFYTMTHCNFN</sequence>
<protein>
    <submittedName>
        <fullName evidence="1">Uncharacterized protein</fullName>
    </submittedName>
</protein>
<dbReference type="AlphaFoldDB" id="A0A016U0Q2"/>
<dbReference type="EMBL" id="JARK01001403">
    <property type="protein sequence ID" value="EYC08203.1"/>
    <property type="molecule type" value="Genomic_DNA"/>
</dbReference>
<accession>A0A016U0Q2</accession>
<reference evidence="2" key="1">
    <citation type="journal article" date="2015" name="Nat. Genet.">
        <title>The genome and transcriptome of the zoonotic hookworm Ancylostoma ceylanicum identify infection-specific gene families.</title>
        <authorList>
            <person name="Schwarz E.M."/>
            <person name="Hu Y."/>
            <person name="Antoshechkin I."/>
            <person name="Miller M.M."/>
            <person name="Sternberg P.W."/>
            <person name="Aroian R.V."/>
        </authorList>
    </citation>
    <scope>NUCLEOTIDE SEQUENCE</scope>
    <source>
        <strain evidence="2">HY135</strain>
    </source>
</reference>
<proteinExistence type="predicted"/>
<keyword evidence="2" id="KW-1185">Reference proteome</keyword>